<dbReference type="EMBL" id="JAJTND010000003">
    <property type="protein sequence ID" value="MCE3531686.1"/>
    <property type="molecule type" value="Genomic_DNA"/>
</dbReference>
<dbReference type="Pfam" id="PF00756">
    <property type="entry name" value="Esterase"/>
    <property type="match status" value="1"/>
</dbReference>
<dbReference type="RefSeq" id="WP_232890467.1">
    <property type="nucleotide sequence ID" value="NZ_JAJSPM010000003.1"/>
</dbReference>
<proteinExistence type="predicted"/>
<sequence length="878" mass="99380">MSESIKFVVTGESAGMVEVIIDNTSSELTATFIYKPDPETPIPKEMLLGYRDSSGKGHMISMTEEHGQWVARRSIDPNESSDFFMHPNVKPGELAQKPNIINKIALSDGKIVTSVYENPELAKKNKGIMQKRVLNAQGTLSDPGDEHYPLGFGEQWVEVYFPAGYRASDTKEYNIQVMLDGEMHLSQDAFGNSMGTRDILDNLIAEGKMEPVIAVFVSPTQPTMEMGKWVSMPRLKEYGCDLQTDAMLTKIPGALRDAGIPVTRDPQKIGICGQSMGGLQALYTAKMHPDIYGQVIAQSPAVWWGPSSLRLMGEEVVVPVRYEDEQTWRAPLANKQEQQYLLHMLQTGYDVLSMREVPKGEPHIYLQAGTNETGDRGLGEEPLTQATMSLAQALHIECRLHNGGHTAESWATGLAIQLPQAHPKLTALQDNPLDSVPKTESGAIDLTKAERIAEGGTHILYRFPEAPFVIKVMKQNPNPKELEELEKKYAVLYACFDKEGKQRCIREQHITLPVQLPGKEPRDIALSIVPYEKCFKSKIKFDFKIEPAELDPYLTEHNKELFGKVNKTLIHKNDSESSFDLNDYPIIDERIGAILQRLERDPTLRDVMVEFLTHYRDFYQKTGIIMDAMGFENILFFKDDRGDWQFKVGSVIKHDTGKYTNELFDALHHGMNVDLDNFVNFTHAYFSPANIRAVNVCAMKLGLEPVIHDVIIDSQDLFKVSQALSIPERMLAYARHGDFEKIKQILQEHKGELSFSSRDFWAYSLIADEYIKHAQPPEALQTYLTIVSQLPVILPENKEDAKQVCDTKIAITERKNLHDKKIALHEEFTKCMPDFKFRRSISGERTYEIETVTHNYKKQLQQTKSADAHDSPLFTLEQ</sequence>
<gene>
    <name evidence="1" type="ORF">LXO92_04760</name>
</gene>
<dbReference type="PANTHER" id="PTHR48098:SF3">
    <property type="entry name" value="IRON(III) ENTEROBACTIN ESTERASE"/>
    <property type="match status" value="1"/>
</dbReference>
<protein>
    <submittedName>
        <fullName evidence="1">Prolyl oligopeptidase family serine peptidase</fullName>
    </submittedName>
</protein>
<accession>A0ABS8X1N9</accession>
<reference evidence="1 2" key="1">
    <citation type="journal article" date="2024" name="Pathogens">
        <title>Characterization of a Novel Species of Legionella Isolated from a Healthcare Facility: Legionella resiliens sp. nov.</title>
        <authorList>
            <person name="Cristino S."/>
            <person name="Pascale M.R."/>
            <person name="Marino F."/>
            <person name="Derelitto C."/>
            <person name="Salaris S."/>
            <person name="Orsini M."/>
            <person name="Squarzoni S."/>
            <person name="Grottola A."/>
            <person name="Girolamini L."/>
        </authorList>
    </citation>
    <scope>NUCLEOTIDE SEQUENCE [LARGE SCALE GENOMIC DNA]</scope>
    <source>
        <strain evidence="1 2">8cVS16</strain>
    </source>
</reference>
<dbReference type="Gene3D" id="3.40.50.1820">
    <property type="entry name" value="alpha/beta hydrolase"/>
    <property type="match status" value="1"/>
</dbReference>
<dbReference type="InterPro" id="IPR000801">
    <property type="entry name" value="Esterase-like"/>
</dbReference>
<keyword evidence="2" id="KW-1185">Reference proteome</keyword>
<name>A0ABS8X1N9_9GAMM</name>
<evidence type="ECO:0000313" key="1">
    <source>
        <dbReference type="EMBL" id="MCE3531686.1"/>
    </source>
</evidence>
<evidence type="ECO:0000313" key="2">
    <source>
        <dbReference type="Proteomes" id="UP001320170"/>
    </source>
</evidence>
<dbReference type="SUPFAM" id="SSF53474">
    <property type="entry name" value="alpha/beta-Hydrolases"/>
    <property type="match status" value="1"/>
</dbReference>
<dbReference type="InterPro" id="IPR029058">
    <property type="entry name" value="AB_hydrolase_fold"/>
</dbReference>
<dbReference type="InterPro" id="IPR050583">
    <property type="entry name" value="Mycobacterial_A85_antigen"/>
</dbReference>
<dbReference type="Proteomes" id="UP001320170">
    <property type="component" value="Unassembled WGS sequence"/>
</dbReference>
<organism evidence="1 2">
    <name type="scientific">Legionella resiliens</name>
    <dbReference type="NCBI Taxonomy" id="2905958"/>
    <lineage>
        <taxon>Bacteria</taxon>
        <taxon>Pseudomonadati</taxon>
        <taxon>Pseudomonadota</taxon>
        <taxon>Gammaproteobacteria</taxon>
        <taxon>Legionellales</taxon>
        <taxon>Legionellaceae</taxon>
        <taxon>Legionella</taxon>
    </lineage>
</organism>
<comment type="caution">
    <text evidence="1">The sequence shown here is derived from an EMBL/GenBank/DDBJ whole genome shotgun (WGS) entry which is preliminary data.</text>
</comment>
<dbReference type="PANTHER" id="PTHR48098">
    <property type="entry name" value="ENTEROCHELIN ESTERASE-RELATED"/>
    <property type="match status" value="1"/>
</dbReference>